<sequence length="256" mass="27365">MGKHFSPPLSSTTSSLPPVPVTASTMENMRGVTAGSGRQSAQQESPEQLLDVFKAAALSVTKLYKTSAAAQSKGRPMGIRTVCDGDGSKIRRWVRERLDGRESSSPNTESEDEIDKAETSSSPELTRPNTVAQQMSQMRTDSAPPSIPPTATVEEQTPLVVPSQDNFTFQAAHPYPNIATLNLSDSRPHDGSSMTATRPSKTRLNNPGRACPRGPGHLAQRAGAKRKLNFEEIFDLGSLGGKDPFGNGGGKRGRHA</sequence>
<dbReference type="Proteomes" id="UP000288429">
    <property type="component" value="Unassembled WGS sequence"/>
</dbReference>
<feature type="region of interest" description="Disordered" evidence="1">
    <location>
        <begin position="66"/>
        <end position="159"/>
    </location>
</feature>
<reference evidence="2 3" key="1">
    <citation type="submission" date="2017-06" db="EMBL/GenBank/DDBJ databases">
        <title>Cmopartive genomic analysis of Ambrosia Fusariam Clade fungi.</title>
        <authorList>
            <person name="Stajich J.E."/>
            <person name="Carrillo J."/>
            <person name="Kijimoto T."/>
            <person name="Eskalen A."/>
            <person name="O'Donnell K."/>
            <person name="Kasson M."/>
        </authorList>
    </citation>
    <scope>NUCLEOTIDE SEQUENCE [LARGE SCALE GENOMIC DNA]</scope>
    <source>
        <strain evidence="2 3">NRRL 20438</strain>
    </source>
</reference>
<evidence type="ECO:0000256" key="1">
    <source>
        <dbReference type="SAM" id="MobiDB-lite"/>
    </source>
</evidence>
<feature type="compositionally biased region" description="Low complexity" evidence="1">
    <location>
        <begin position="1"/>
        <end position="16"/>
    </location>
</feature>
<feature type="compositionally biased region" description="Polar residues" evidence="1">
    <location>
        <begin position="119"/>
        <end position="140"/>
    </location>
</feature>
<proteinExistence type="predicted"/>
<keyword evidence="3" id="KW-1185">Reference proteome</keyword>
<dbReference type="AlphaFoldDB" id="A0A428U3I7"/>
<organism evidence="2 3">
    <name type="scientific">Fusarium ambrosium</name>
    <dbReference type="NCBI Taxonomy" id="131363"/>
    <lineage>
        <taxon>Eukaryota</taxon>
        <taxon>Fungi</taxon>
        <taxon>Dikarya</taxon>
        <taxon>Ascomycota</taxon>
        <taxon>Pezizomycotina</taxon>
        <taxon>Sordariomycetes</taxon>
        <taxon>Hypocreomycetidae</taxon>
        <taxon>Hypocreales</taxon>
        <taxon>Nectriaceae</taxon>
        <taxon>Fusarium</taxon>
        <taxon>Fusarium solani species complex</taxon>
    </lineage>
</organism>
<evidence type="ECO:0000313" key="3">
    <source>
        <dbReference type="Proteomes" id="UP000288429"/>
    </source>
</evidence>
<feature type="compositionally biased region" description="Polar residues" evidence="1">
    <location>
        <begin position="36"/>
        <end position="46"/>
    </location>
</feature>
<dbReference type="PANTHER" id="PTHR38645">
    <property type="entry name" value="CHROMOSOME 9, WHOLE GENOME SHOTGUN SEQUENCE"/>
    <property type="match status" value="1"/>
</dbReference>
<accession>A0A428U3I7</accession>
<dbReference type="EMBL" id="NIZV01000101">
    <property type="protein sequence ID" value="RSM08883.1"/>
    <property type="molecule type" value="Genomic_DNA"/>
</dbReference>
<name>A0A428U3I7_9HYPO</name>
<evidence type="ECO:0000313" key="2">
    <source>
        <dbReference type="EMBL" id="RSM08883.1"/>
    </source>
</evidence>
<gene>
    <name evidence="2" type="ORF">CDV31_007934</name>
</gene>
<comment type="caution">
    <text evidence="2">The sequence shown here is derived from an EMBL/GenBank/DDBJ whole genome shotgun (WGS) entry which is preliminary data.</text>
</comment>
<feature type="region of interest" description="Disordered" evidence="1">
    <location>
        <begin position="179"/>
        <end position="256"/>
    </location>
</feature>
<protein>
    <submittedName>
        <fullName evidence="2">Uncharacterized protein</fullName>
    </submittedName>
</protein>
<feature type="compositionally biased region" description="Basic and acidic residues" evidence="1">
    <location>
        <begin position="86"/>
        <end position="102"/>
    </location>
</feature>
<feature type="region of interest" description="Disordered" evidence="1">
    <location>
        <begin position="1"/>
        <end position="47"/>
    </location>
</feature>
<dbReference type="PANTHER" id="PTHR38645:SF1">
    <property type="entry name" value="YALI0F12243P"/>
    <property type="match status" value="1"/>
</dbReference>
<feature type="compositionally biased region" description="Polar residues" evidence="1">
    <location>
        <begin position="192"/>
        <end position="205"/>
    </location>
</feature>